<dbReference type="EMBL" id="VIKR01000006">
    <property type="protein sequence ID" value="TQV71403.1"/>
    <property type="molecule type" value="Genomic_DNA"/>
</dbReference>
<feature type="domain" description="HTH cro/C1-type" evidence="1">
    <location>
        <begin position="17"/>
        <end position="72"/>
    </location>
</feature>
<proteinExistence type="predicted"/>
<name>A0A545T2G5_9GAMM</name>
<dbReference type="Proteomes" id="UP000317839">
    <property type="component" value="Unassembled WGS sequence"/>
</dbReference>
<evidence type="ECO:0000313" key="2">
    <source>
        <dbReference type="EMBL" id="TQV71403.1"/>
    </source>
</evidence>
<dbReference type="OrthoDB" id="9803379at2"/>
<gene>
    <name evidence="2" type="ORF">FLL45_19805</name>
</gene>
<dbReference type="AlphaFoldDB" id="A0A545T2G5"/>
<dbReference type="CDD" id="cd00093">
    <property type="entry name" value="HTH_XRE"/>
    <property type="match status" value="1"/>
</dbReference>
<sequence length="77" mass="9048">MKKGVHDNKYEDLITWLKSVREAKGLTIRDVGRLIDEPHQLVSKVEKFQRKLNVYEFVQYCVALEVDPYEGIDILLN</sequence>
<reference evidence="2 3" key="1">
    <citation type="submission" date="2019-06" db="EMBL/GenBank/DDBJ databases">
        <title>Draft genome of Aliikangiella marina GYP-15.</title>
        <authorList>
            <person name="Wang G."/>
        </authorList>
    </citation>
    <scope>NUCLEOTIDE SEQUENCE [LARGE SCALE GENOMIC DNA]</scope>
    <source>
        <strain evidence="2 3">GYP-15</strain>
    </source>
</reference>
<dbReference type="Gene3D" id="1.10.260.40">
    <property type="entry name" value="lambda repressor-like DNA-binding domains"/>
    <property type="match status" value="1"/>
</dbReference>
<dbReference type="SMART" id="SM00530">
    <property type="entry name" value="HTH_XRE"/>
    <property type="match status" value="1"/>
</dbReference>
<keyword evidence="3" id="KW-1185">Reference proteome</keyword>
<dbReference type="InterPro" id="IPR010982">
    <property type="entry name" value="Lambda_DNA-bd_dom_sf"/>
</dbReference>
<dbReference type="InterPro" id="IPR001387">
    <property type="entry name" value="Cro/C1-type_HTH"/>
</dbReference>
<dbReference type="RefSeq" id="WP_142943801.1">
    <property type="nucleotide sequence ID" value="NZ_VIKR01000006.1"/>
</dbReference>
<dbReference type="SUPFAM" id="SSF47413">
    <property type="entry name" value="lambda repressor-like DNA-binding domains"/>
    <property type="match status" value="1"/>
</dbReference>
<dbReference type="GO" id="GO:0003677">
    <property type="term" value="F:DNA binding"/>
    <property type="evidence" value="ECO:0007669"/>
    <property type="project" value="InterPro"/>
</dbReference>
<dbReference type="PROSITE" id="PS50943">
    <property type="entry name" value="HTH_CROC1"/>
    <property type="match status" value="1"/>
</dbReference>
<protein>
    <submittedName>
        <fullName evidence="2">Helix-turn-helix transcriptional regulator</fullName>
    </submittedName>
</protein>
<dbReference type="Pfam" id="PF01381">
    <property type="entry name" value="HTH_3"/>
    <property type="match status" value="1"/>
</dbReference>
<comment type="caution">
    <text evidence="2">The sequence shown here is derived from an EMBL/GenBank/DDBJ whole genome shotgun (WGS) entry which is preliminary data.</text>
</comment>
<evidence type="ECO:0000313" key="3">
    <source>
        <dbReference type="Proteomes" id="UP000317839"/>
    </source>
</evidence>
<accession>A0A545T2G5</accession>
<organism evidence="2 3">
    <name type="scientific">Aliikangiella marina</name>
    <dbReference type="NCBI Taxonomy" id="1712262"/>
    <lineage>
        <taxon>Bacteria</taxon>
        <taxon>Pseudomonadati</taxon>
        <taxon>Pseudomonadota</taxon>
        <taxon>Gammaproteobacteria</taxon>
        <taxon>Oceanospirillales</taxon>
        <taxon>Pleioneaceae</taxon>
        <taxon>Aliikangiella</taxon>
    </lineage>
</organism>
<evidence type="ECO:0000259" key="1">
    <source>
        <dbReference type="PROSITE" id="PS50943"/>
    </source>
</evidence>